<dbReference type="GO" id="GO:0003676">
    <property type="term" value="F:nucleic acid binding"/>
    <property type="evidence" value="ECO:0007669"/>
    <property type="project" value="InterPro"/>
</dbReference>
<keyword evidence="2" id="KW-0963">Cytoplasm</keyword>
<comment type="similarity">
    <text evidence="7">Belongs to the REI1 family.</text>
</comment>
<evidence type="ECO:0000256" key="7">
    <source>
        <dbReference type="ARBA" id="ARBA00034126"/>
    </source>
</evidence>
<dbReference type="SUPFAM" id="SSF57667">
    <property type="entry name" value="beta-beta-alpha zinc fingers"/>
    <property type="match status" value="2"/>
</dbReference>
<dbReference type="GO" id="GO:0042273">
    <property type="term" value="P:ribosomal large subunit biogenesis"/>
    <property type="evidence" value="ECO:0007669"/>
    <property type="project" value="TreeGrafter"/>
</dbReference>
<evidence type="ECO:0000313" key="11">
    <source>
        <dbReference type="Proteomes" id="UP001213000"/>
    </source>
</evidence>
<evidence type="ECO:0000256" key="5">
    <source>
        <dbReference type="ARBA" id="ARBA00022737"/>
    </source>
</evidence>
<dbReference type="Gene3D" id="3.60.40.10">
    <property type="entry name" value="PPM-type phosphatase domain"/>
    <property type="match status" value="1"/>
</dbReference>
<feature type="compositionally biased region" description="Acidic residues" evidence="8">
    <location>
        <begin position="679"/>
        <end position="719"/>
    </location>
</feature>
<dbReference type="InterPro" id="IPR036236">
    <property type="entry name" value="Znf_C2H2_sf"/>
</dbReference>
<evidence type="ECO:0000256" key="8">
    <source>
        <dbReference type="SAM" id="MobiDB-lite"/>
    </source>
</evidence>
<name>A0AAD5VH44_9AGAR</name>
<evidence type="ECO:0000313" key="10">
    <source>
        <dbReference type="EMBL" id="KAJ3557906.1"/>
    </source>
</evidence>
<dbReference type="GO" id="GO:0030687">
    <property type="term" value="C:preribosome, large subunit precursor"/>
    <property type="evidence" value="ECO:0007669"/>
    <property type="project" value="TreeGrafter"/>
</dbReference>
<dbReference type="InterPro" id="IPR036457">
    <property type="entry name" value="PPM-type-like_dom_sf"/>
</dbReference>
<proteinExistence type="inferred from homology"/>
<sequence>MSSTVKVTDMGWGADLYSYTSLTEPLLTSELKRLSSAQSHSDTDFLSFQPCRLKDAANQDRYAIHDWPLHDGVWSFRAIFDGHAGHATVDHVVQTLPDQIRTRLQDTPSRDPDHISNLLIDSVIAFDDAIAKDFLRLVPDPETIQRMSDDELDTLVKEIESSPEKNAAVRRCMHGSTALISLLDPSRRNLWVVSLGDCQAALGRRDNSGKWSASLLSAFHNGRHWPEVERILNEHPEEDECVHHGRVLGAIAVTRALGDFEFKLPAVFTDRILSRTNPGFKFSATTLPEVLARTLTPPYLSNRPEVQYVSLADRDQFKDICLVMCSDGLLDLYLDSSQSLTLEQLPSVWLEALDSRDTSLDPTNNLSLALLRDAIGGNDTERVSKNMSLNVNFRRATQVFLPDVPVYPLTILTGDHYKSDHHRYNMKRRVAGLPPVSLAVFNQKVLDRKEETAIMSSPRGSVCEACNKTYTTENSYRSHLQSKKHKENEVRAASKSKSPPPQTEPESEPTSPPKPDQDHTALNAIEKKLASLAVNEEATEEEINRTIDEKIAAARSRLSPTHCLFCPEQSSSLEDNLTHMSTAHSFFVPDADYLIDITGLITYLGEKIAVGNVCIYCNGKGREFRTLGAVRKHMVDKSHCKIAYDTENERLEVSDYYDFTASYPDAHLRKKKQQALKESDEEWEDMDEDEDASDDEADEVVDEEASESESESEDDDEVPENQITYGDSNYELVLPSGARIGHRSMKRYYAQSFPGAPRGGKPEDPNSGAALVRRLLADKNSALVPRKGGFGAYGAGTDVVKARNRGEAREAGRHVREFRDQRRREDFKTKVGYIHNHQKHYRDPLLQ</sequence>
<feature type="region of interest" description="Disordered" evidence="8">
    <location>
        <begin position="475"/>
        <end position="519"/>
    </location>
</feature>
<keyword evidence="11" id="KW-1185">Reference proteome</keyword>
<organism evidence="10 11">
    <name type="scientific">Leucocoprinus birnbaumii</name>
    <dbReference type="NCBI Taxonomy" id="56174"/>
    <lineage>
        <taxon>Eukaryota</taxon>
        <taxon>Fungi</taxon>
        <taxon>Dikarya</taxon>
        <taxon>Basidiomycota</taxon>
        <taxon>Agaricomycotina</taxon>
        <taxon>Agaricomycetes</taxon>
        <taxon>Agaricomycetidae</taxon>
        <taxon>Agaricales</taxon>
        <taxon>Agaricineae</taxon>
        <taxon>Agaricaceae</taxon>
        <taxon>Leucocoprinus</taxon>
    </lineage>
</organism>
<dbReference type="InterPro" id="IPR001932">
    <property type="entry name" value="PPM-type_phosphatase-like_dom"/>
</dbReference>
<evidence type="ECO:0000256" key="3">
    <source>
        <dbReference type="ARBA" id="ARBA00022517"/>
    </source>
</evidence>
<dbReference type="PROSITE" id="PS51746">
    <property type="entry name" value="PPM_2"/>
    <property type="match status" value="1"/>
</dbReference>
<dbReference type="SUPFAM" id="SSF81606">
    <property type="entry name" value="PP2C-like"/>
    <property type="match status" value="1"/>
</dbReference>
<dbReference type="PROSITE" id="PS00028">
    <property type="entry name" value="ZINC_FINGER_C2H2_1"/>
    <property type="match status" value="1"/>
</dbReference>
<dbReference type="AlphaFoldDB" id="A0AAD5VH44"/>
<dbReference type="InterPro" id="IPR040025">
    <property type="entry name" value="Znf622/Rei1/Reh1"/>
</dbReference>
<dbReference type="InterPro" id="IPR013087">
    <property type="entry name" value="Znf_C2H2_type"/>
</dbReference>
<dbReference type="Pfam" id="PF12874">
    <property type="entry name" value="zf-met"/>
    <property type="match status" value="1"/>
</dbReference>
<feature type="region of interest" description="Disordered" evidence="8">
    <location>
        <begin position="670"/>
        <end position="730"/>
    </location>
</feature>
<dbReference type="Pfam" id="PF00481">
    <property type="entry name" value="PP2C"/>
    <property type="match status" value="1"/>
</dbReference>
<dbReference type="GO" id="GO:0008270">
    <property type="term" value="F:zinc ion binding"/>
    <property type="evidence" value="ECO:0007669"/>
    <property type="project" value="InterPro"/>
</dbReference>
<accession>A0AAD5VH44</accession>
<comment type="caution">
    <text evidence="10">The sequence shown here is derived from an EMBL/GenBank/DDBJ whole genome shotgun (WGS) entry which is preliminary data.</text>
</comment>
<dbReference type="Proteomes" id="UP001213000">
    <property type="component" value="Unassembled WGS sequence"/>
</dbReference>
<comment type="subcellular location">
    <subcellularLocation>
        <location evidence="1">Cytoplasm</location>
    </subcellularLocation>
</comment>
<keyword evidence="4" id="KW-0479">Metal-binding</keyword>
<protein>
    <recommendedName>
        <fullName evidence="9">PPM-type phosphatase domain-containing protein</fullName>
    </recommendedName>
</protein>
<dbReference type="SMART" id="SM00332">
    <property type="entry name" value="PP2Cc"/>
    <property type="match status" value="1"/>
</dbReference>
<dbReference type="CDD" id="cd00143">
    <property type="entry name" value="PP2Cc"/>
    <property type="match status" value="1"/>
</dbReference>
<dbReference type="SMART" id="SM00355">
    <property type="entry name" value="ZnF_C2H2"/>
    <property type="match status" value="3"/>
</dbReference>
<evidence type="ECO:0000256" key="2">
    <source>
        <dbReference type="ARBA" id="ARBA00022490"/>
    </source>
</evidence>
<dbReference type="GO" id="GO:0005737">
    <property type="term" value="C:cytoplasm"/>
    <property type="evidence" value="ECO:0007669"/>
    <property type="project" value="UniProtKB-SubCell"/>
</dbReference>
<keyword evidence="6" id="KW-0862">Zinc</keyword>
<reference evidence="10" key="1">
    <citation type="submission" date="2022-07" db="EMBL/GenBank/DDBJ databases">
        <title>Genome Sequence of Leucocoprinus birnbaumii.</title>
        <authorList>
            <person name="Buettner E."/>
        </authorList>
    </citation>
    <scope>NUCLEOTIDE SEQUENCE</scope>
    <source>
        <strain evidence="10">VT141</strain>
    </source>
</reference>
<evidence type="ECO:0000256" key="4">
    <source>
        <dbReference type="ARBA" id="ARBA00022723"/>
    </source>
</evidence>
<dbReference type="EMBL" id="JANIEX010001440">
    <property type="protein sequence ID" value="KAJ3557906.1"/>
    <property type="molecule type" value="Genomic_DNA"/>
</dbReference>
<keyword evidence="5" id="KW-0677">Repeat</keyword>
<dbReference type="InterPro" id="IPR041661">
    <property type="entry name" value="ZN622/Rei1/Reh1_Znf-C2H2"/>
</dbReference>
<keyword evidence="3" id="KW-0690">Ribosome biogenesis</keyword>
<dbReference type="SMART" id="SM00451">
    <property type="entry name" value="ZnF_U1"/>
    <property type="match status" value="1"/>
</dbReference>
<evidence type="ECO:0000259" key="9">
    <source>
        <dbReference type="PROSITE" id="PS51746"/>
    </source>
</evidence>
<dbReference type="PANTHER" id="PTHR13182:SF8">
    <property type="entry name" value="CYTOPLASMIC 60S SUBUNIT BIOGENESIS FACTOR ZNF622"/>
    <property type="match status" value="1"/>
</dbReference>
<dbReference type="PANTHER" id="PTHR13182">
    <property type="entry name" value="ZINC FINGER PROTEIN 622"/>
    <property type="match status" value="1"/>
</dbReference>
<dbReference type="Pfam" id="PF12756">
    <property type="entry name" value="zf-C2H2_2"/>
    <property type="match status" value="1"/>
</dbReference>
<evidence type="ECO:0000256" key="1">
    <source>
        <dbReference type="ARBA" id="ARBA00004496"/>
    </source>
</evidence>
<gene>
    <name evidence="10" type="ORF">NP233_g11624</name>
</gene>
<dbReference type="Gene3D" id="3.30.160.60">
    <property type="entry name" value="Classic Zinc Finger"/>
    <property type="match status" value="1"/>
</dbReference>
<evidence type="ECO:0000256" key="6">
    <source>
        <dbReference type="ARBA" id="ARBA00022833"/>
    </source>
</evidence>
<feature type="domain" description="PPM-type phosphatase" evidence="9">
    <location>
        <begin position="54"/>
        <end position="394"/>
    </location>
</feature>
<dbReference type="InterPro" id="IPR003604">
    <property type="entry name" value="Matrin/U1-like-C_Znf_C2H2"/>
</dbReference>